<evidence type="ECO:0008006" key="5">
    <source>
        <dbReference type="Google" id="ProtNLM"/>
    </source>
</evidence>
<feature type="signal peptide" evidence="2">
    <location>
        <begin position="1"/>
        <end position="23"/>
    </location>
</feature>
<evidence type="ECO:0000313" key="3">
    <source>
        <dbReference type="EMBL" id="AKU98842.1"/>
    </source>
</evidence>
<protein>
    <recommendedName>
        <fullName evidence="5">Phospholipase/carboxylesterase/thioesterase domain-containing protein</fullName>
    </recommendedName>
</protein>
<evidence type="ECO:0000256" key="2">
    <source>
        <dbReference type="SAM" id="SignalP"/>
    </source>
</evidence>
<dbReference type="OrthoDB" id="5506327at2"/>
<dbReference type="InterPro" id="IPR029058">
    <property type="entry name" value="AB_hydrolase_fold"/>
</dbReference>
<dbReference type="SUPFAM" id="SSF53474">
    <property type="entry name" value="alpha/beta-Hydrolases"/>
    <property type="match status" value="1"/>
</dbReference>
<feature type="compositionally biased region" description="Low complexity" evidence="1">
    <location>
        <begin position="47"/>
        <end position="56"/>
    </location>
</feature>
<feature type="chain" id="PRO_5005466341" description="Phospholipase/carboxylesterase/thioesterase domain-containing protein" evidence="2">
    <location>
        <begin position="24"/>
        <end position="297"/>
    </location>
</feature>
<evidence type="ECO:0000313" key="4">
    <source>
        <dbReference type="Proteomes" id="UP000064967"/>
    </source>
</evidence>
<feature type="region of interest" description="Disordered" evidence="1">
    <location>
        <begin position="29"/>
        <end position="66"/>
    </location>
</feature>
<keyword evidence="4" id="KW-1185">Reference proteome</keyword>
<dbReference type="AlphaFoldDB" id="A0A0K1PZC3"/>
<evidence type="ECO:0000256" key="1">
    <source>
        <dbReference type="SAM" id="MobiDB-lite"/>
    </source>
</evidence>
<keyword evidence="2" id="KW-0732">Signal</keyword>
<proteinExistence type="predicted"/>
<gene>
    <name evidence="3" type="ORF">AKJ09_05506</name>
</gene>
<dbReference type="KEGG" id="llu:AKJ09_05506"/>
<accession>A0A0K1PZC3</accession>
<dbReference type="PROSITE" id="PS51257">
    <property type="entry name" value="PROKAR_LIPOPROTEIN"/>
    <property type="match status" value="1"/>
</dbReference>
<dbReference type="RefSeq" id="WP_146649916.1">
    <property type="nucleotide sequence ID" value="NZ_CP012333.1"/>
</dbReference>
<reference evidence="3 4" key="1">
    <citation type="submission" date="2015-08" db="EMBL/GenBank/DDBJ databases">
        <authorList>
            <person name="Babu N.S."/>
            <person name="Beckwith C.J."/>
            <person name="Beseler K.G."/>
            <person name="Brison A."/>
            <person name="Carone J.V."/>
            <person name="Caskin T.P."/>
            <person name="Diamond M."/>
            <person name="Durham M.E."/>
            <person name="Foxe J.M."/>
            <person name="Go M."/>
            <person name="Henderson B.A."/>
            <person name="Jones I.B."/>
            <person name="McGettigan J.A."/>
            <person name="Micheletti S.J."/>
            <person name="Nasrallah M.E."/>
            <person name="Ortiz D."/>
            <person name="Piller C.R."/>
            <person name="Privatt S.R."/>
            <person name="Schneider S.L."/>
            <person name="Sharp S."/>
            <person name="Smith T.C."/>
            <person name="Stanton J.D."/>
            <person name="Ullery H.E."/>
            <person name="Wilson R.J."/>
            <person name="Serrano M.G."/>
            <person name="Buck G."/>
            <person name="Lee V."/>
            <person name="Wang Y."/>
            <person name="Carvalho R."/>
            <person name="Voegtly L."/>
            <person name="Shi R."/>
            <person name="Duckworth R."/>
            <person name="Johnson A."/>
            <person name="Loviza R."/>
            <person name="Walstead R."/>
            <person name="Shah Z."/>
            <person name="Kiflezghi M."/>
            <person name="Wade K."/>
            <person name="Ball S.L."/>
            <person name="Bradley K.W."/>
            <person name="Asai D.J."/>
            <person name="Bowman C.A."/>
            <person name="Russell D.A."/>
            <person name="Pope W.H."/>
            <person name="Jacobs-Sera D."/>
            <person name="Hendrix R.W."/>
            <person name="Hatfull G.F."/>
        </authorList>
    </citation>
    <scope>NUCLEOTIDE SEQUENCE [LARGE SCALE GENOMIC DNA]</scope>
    <source>
        <strain evidence="3 4">DSM 27648</strain>
    </source>
</reference>
<dbReference type="Gene3D" id="3.40.50.1820">
    <property type="entry name" value="alpha/beta hydrolase"/>
    <property type="match status" value="1"/>
</dbReference>
<sequence length="297" mass="31758">MRRSSLPLSFLALALALVGCSRAAEPVTSQHVDTQDASTHDAPRPVPASAVASDAAPPEEPPPRIDTDWCLDGLTALDEETCYVLPPLAKERPRRLLVYLHGIIPPVPSSPQKEKVQLAVLNASTRAGAAALVPRGIRGIGPRDARDWWAWPTSPEAHAKHAATIVKRLVRARERLEHIAGAPFERVYLAGSSNGAYFLVALALSGPLDGLGFTVDGFGATSGGGAGGRRPGELPARPFYIGYGSYDAETKHSADALATMLRRASWPVRVAEHPFGHGAREVYLDEAFAFWDAPTPD</sequence>
<dbReference type="EMBL" id="CP012333">
    <property type="protein sequence ID" value="AKU98842.1"/>
    <property type="molecule type" value="Genomic_DNA"/>
</dbReference>
<name>A0A0K1PZC3_9BACT</name>
<organism evidence="3 4">
    <name type="scientific">Labilithrix luteola</name>
    <dbReference type="NCBI Taxonomy" id="1391654"/>
    <lineage>
        <taxon>Bacteria</taxon>
        <taxon>Pseudomonadati</taxon>
        <taxon>Myxococcota</taxon>
        <taxon>Polyangia</taxon>
        <taxon>Polyangiales</taxon>
        <taxon>Labilitrichaceae</taxon>
        <taxon>Labilithrix</taxon>
    </lineage>
</organism>
<dbReference type="Proteomes" id="UP000064967">
    <property type="component" value="Chromosome"/>
</dbReference>